<protein>
    <submittedName>
        <fullName evidence="1">Uncharacterized protein</fullName>
    </submittedName>
</protein>
<dbReference type="AlphaFoldDB" id="A0A078ANV3"/>
<sequence>MNFQANHNFQDEKAQYFLQADHQKKDRNLKKDLIENDRGHSMCGIQILTNKNAISNFKETYYLIPQHNPMKISLMKQTIKEEKATPKTNQKLDYNTEEKIRRIRQNLLDQIPDYRRKGSLVLSDNRDKEFLYINPSSEKNFQSYDEKGNRYLRSDILYKSISRDMRKFYSKDFNAVTGFILIKNRREKQFFIRQIAVYLKYRFPELCSKFQDQNWIMNDETQQIPNDLIFFFGCLIYPKEMYKSLVTDSDQYHDVNKKQQAIDCKVKISMISDTKMKMFHESLYLFSLEKLYNLITTELYAYFFCHYFSKQVLTTDYIENKKHNLDDSVGSHYPAFVLAYNLLLQISQLTLISAIKKIKEDHKQNYYKNQVINFIQLQTKPMILFKHIPNQKKKINQSKSKQFNCKASLKRFSGTKLTDLEKMFSKQKKFDMIQ</sequence>
<proteinExistence type="predicted"/>
<organism evidence="1 2">
    <name type="scientific">Stylonychia lemnae</name>
    <name type="common">Ciliate</name>
    <dbReference type="NCBI Taxonomy" id="5949"/>
    <lineage>
        <taxon>Eukaryota</taxon>
        <taxon>Sar</taxon>
        <taxon>Alveolata</taxon>
        <taxon>Ciliophora</taxon>
        <taxon>Intramacronucleata</taxon>
        <taxon>Spirotrichea</taxon>
        <taxon>Stichotrichia</taxon>
        <taxon>Sporadotrichida</taxon>
        <taxon>Oxytrichidae</taxon>
        <taxon>Stylonychinae</taxon>
        <taxon>Stylonychia</taxon>
    </lineage>
</organism>
<dbReference type="InParanoid" id="A0A078ANV3"/>
<reference evidence="1 2" key="1">
    <citation type="submission" date="2014-06" db="EMBL/GenBank/DDBJ databases">
        <authorList>
            <person name="Swart Estienne"/>
        </authorList>
    </citation>
    <scope>NUCLEOTIDE SEQUENCE [LARGE SCALE GENOMIC DNA]</scope>
    <source>
        <strain evidence="1 2">130c</strain>
    </source>
</reference>
<evidence type="ECO:0000313" key="2">
    <source>
        <dbReference type="Proteomes" id="UP000039865"/>
    </source>
</evidence>
<keyword evidence="2" id="KW-1185">Reference proteome</keyword>
<name>A0A078ANV3_STYLE</name>
<dbReference type="OrthoDB" id="326062at2759"/>
<evidence type="ECO:0000313" key="1">
    <source>
        <dbReference type="EMBL" id="CDW82643.1"/>
    </source>
</evidence>
<dbReference type="Proteomes" id="UP000039865">
    <property type="component" value="Unassembled WGS sequence"/>
</dbReference>
<accession>A0A078ANV3</accession>
<dbReference type="EMBL" id="CCKQ01011101">
    <property type="protein sequence ID" value="CDW82643.1"/>
    <property type="molecule type" value="Genomic_DNA"/>
</dbReference>
<gene>
    <name evidence="1" type="primary">Contig8325.g8875</name>
    <name evidence="1" type="ORF">STYLEM_11676</name>
</gene>